<name>A0A7T8BAP2_9SPIR</name>
<dbReference type="RefSeq" id="WP_215628244.1">
    <property type="nucleotide sequence ID" value="NZ_CP067089.2"/>
</dbReference>
<keyword evidence="3" id="KW-1185">Reference proteome</keyword>
<evidence type="ECO:0000313" key="2">
    <source>
        <dbReference type="EMBL" id="QQO10939.1"/>
    </source>
</evidence>
<dbReference type="InterPro" id="IPR036425">
    <property type="entry name" value="MoaB/Mog-like_dom_sf"/>
</dbReference>
<gene>
    <name evidence="2" type="ORF">JFL75_08485</name>
</gene>
<reference evidence="2" key="1">
    <citation type="submission" date="2021-01" db="EMBL/GenBank/DDBJ databases">
        <title>Description of Breznakiella homolactica.</title>
        <authorList>
            <person name="Song Y."/>
            <person name="Brune A."/>
        </authorList>
    </citation>
    <scope>NUCLEOTIDE SEQUENCE</scope>
    <source>
        <strain evidence="2">RmG30</strain>
    </source>
</reference>
<dbReference type="Gene3D" id="3.40.980.10">
    <property type="entry name" value="MoaB/Mog-like domain"/>
    <property type="match status" value="1"/>
</dbReference>
<dbReference type="SUPFAM" id="SSF53218">
    <property type="entry name" value="Molybdenum cofactor biosynthesis proteins"/>
    <property type="match status" value="1"/>
</dbReference>
<proteinExistence type="predicted"/>
<accession>A0A7T8BAP2</accession>
<dbReference type="InterPro" id="IPR001453">
    <property type="entry name" value="MoaB/Mog_dom"/>
</dbReference>
<dbReference type="Proteomes" id="UP000595917">
    <property type="component" value="Chromosome"/>
</dbReference>
<organism evidence="2 3">
    <name type="scientific">Breznakiella homolactica</name>
    <dbReference type="NCBI Taxonomy" id="2798577"/>
    <lineage>
        <taxon>Bacteria</taxon>
        <taxon>Pseudomonadati</taxon>
        <taxon>Spirochaetota</taxon>
        <taxon>Spirochaetia</taxon>
        <taxon>Spirochaetales</taxon>
        <taxon>Breznakiellaceae</taxon>
        <taxon>Breznakiella</taxon>
    </lineage>
</organism>
<dbReference type="Pfam" id="PF00994">
    <property type="entry name" value="MoCF_biosynth"/>
    <property type="match status" value="1"/>
</dbReference>
<dbReference type="EMBL" id="CP067089">
    <property type="protein sequence ID" value="QQO10939.1"/>
    <property type="molecule type" value="Genomic_DNA"/>
</dbReference>
<dbReference type="AlphaFoldDB" id="A0A7T8BAP2"/>
<protein>
    <recommendedName>
        <fullName evidence="1">MoaB/Mog domain-containing protein</fullName>
    </recommendedName>
</protein>
<dbReference type="KEGG" id="bhc:JFL75_08485"/>
<evidence type="ECO:0000313" key="3">
    <source>
        <dbReference type="Proteomes" id="UP000595917"/>
    </source>
</evidence>
<feature type="domain" description="MoaB/Mog" evidence="1">
    <location>
        <begin position="129"/>
        <end position="269"/>
    </location>
</feature>
<evidence type="ECO:0000259" key="1">
    <source>
        <dbReference type="SMART" id="SM00852"/>
    </source>
</evidence>
<sequence>MGLNLLEKTELWVNNITLDNANLTVLAHTAADVLSLPRDKVLVVDVRPEHITLDILAKDIPVENITGKEKDLLEALGAIPGVNLTEETYIHSNGILGLLCMEGQDGAELSRKVDGMVDDIRSRIAKRAIIFPTGFELKQNLIEDTNTPFLRELLESNGYTAATGPIIQDDVYDVEGKLSEALSKAYGLIITTGGVGAEDKDKTVEGILRLDPEAATPYIVKFQQGTGRHVKDGVRIAVGSVGPSWMVAFPGPNDEVRAGAEVLLDCLRRGYDKESTARAIAGTLAKILQEKQMEFHHHHHNTKHEQED</sequence>
<dbReference type="SMART" id="SM00852">
    <property type="entry name" value="MoCF_biosynth"/>
    <property type="match status" value="1"/>
</dbReference>